<comment type="caution">
    <text evidence="3">The sequence shown here is derived from an EMBL/GenBank/DDBJ whole genome shotgun (WGS) entry which is preliminary data.</text>
</comment>
<keyword evidence="1" id="KW-0472">Membrane</keyword>
<name>A0A974BLA7_SEDHY</name>
<dbReference type="InterPro" id="IPR002823">
    <property type="entry name" value="DUF112_TM"/>
</dbReference>
<dbReference type="Proteomes" id="UP000611629">
    <property type="component" value="Unassembled WGS sequence"/>
</dbReference>
<evidence type="ECO:0000256" key="1">
    <source>
        <dbReference type="SAM" id="Phobius"/>
    </source>
</evidence>
<feature type="transmembrane region" description="Helical" evidence="1">
    <location>
        <begin position="380"/>
        <end position="397"/>
    </location>
</feature>
<feature type="transmembrane region" description="Helical" evidence="1">
    <location>
        <begin position="64"/>
        <end position="87"/>
    </location>
</feature>
<feature type="transmembrane region" description="Helical" evidence="1">
    <location>
        <begin position="312"/>
        <end position="333"/>
    </location>
</feature>
<feature type="transmembrane region" description="Helical" evidence="1">
    <location>
        <begin position="159"/>
        <end position="180"/>
    </location>
</feature>
<sequence>MIEFELIYILYIFAGCVIGLVMGALPGLTVTMTIVLVVSLTFGWAMIPALAFIIGAFAGGVMGGSISAIALNIPGTAAAVSTVFDGYPMKLKGEANNALGISLFVSLIGGIFGLAILGLVGPLLGKIALKFGPQEYFLITLWGITLVAVLSQGKMTKGLIAAFIGIFVGMIGMDPITGLMRFTLGSKVLSGGINYIAAMIGLFGMKEVLTQLKRSKTFKIDENYKIKDLFPKKEIIKRIAPTMTWSAVIGWIIGLLPGTGGDIGSLVAYGATKSIVKNPNRPFGEGSYEGVAAPETANDAAIGGALTTMLTLGIPGDSITAVIIGAFYMHGLLPGPTFMITEKRYFYYILIFLAIGIVFAYLSGLLGANIMLKVLKFPKWALVPTITMLCIIGSYALQNSINDVIIMTFFGFIGYLFEKCEYPVSPIVLGIILGPMIETNFRQALISAGSVSSLLMSFITRPLALAILILVVASFVLQSFTVKSNKKSEAEN</sequence>
<feature type="domain" description="DUF112" evidence="2">
    <location>
        <begin position="9"/>
        <end position="429"/>
    </location>
</feature>
<dbReference type="PANTHER" id="PTHR35342">
    <property type="entry name" value="TRICARBOXYLIC TRANSPORT PROTEIN"/>
    <property type="match status" value="1"/>
</dbReference>
<proteinExistence type="predicted"/>
<reference evidence="3" key="1">
    <citation type="submission" date="2020-07" db="EMBL/GenBank/DDBJ databases">
        <title>Genomic analysis of a strain of Sedimentibacter Hydroxybenzoicus DSM7310.</title>
        <authorList>
            <person name="Ma S."/>
        </authorList>
    </citation>
    <scope>NUCLEOTIDE SEQUENCE</scope>
    <source>
        <strain evidence="3">DSM 7310</strain>
    </source>
</reference>
<feature type="transmembrane region" description="Helical" evidence="1">
    <location>
        <begin position="136"/>
        <end position="152"/>
    </location>
</feature>
<dbReference type="EMBL" id="JACBNQ010000013">
    <property type="protein sequence ID" value="NYB74822.1"/>
    <property type="molecule type" value="Genomic_DNA"/>
</dbReference>
<protein>
    <submittedName>
        <fullName evidence="3">Tripartite tricarboxylate transporter permease</fullName>
    </submittedName>
</protein>
<evidence type="ECO:0000259" key="2">
    <source>
        <dbReference type="Pfam" id="PF01970"/>
    </source>
</evidence>
<feature type="transmembrane region" description="Helical" evidence="1">
    <location>
        <begin position="192"/>
        <end position="209"/>
    </location>
</feature>
<feature type="transmembrane region" description="Helical" evidence="1">
    <location>
        <begin position="409"/>
        <end position="434"/>
    </location>
</feature>
<dbReference type="AlphaFoldDB" id="A0A974BLA7"/>
<feature type="transmembrane region" description="Helical" evidence="1">
    <location>
        <begin position="32"/>
        <end position="58"/>
    </location>
</feature>
<gene>
    <name evidence="3" type="ORF">HZF24_11805</name>
</gene>
<keyword evidence="4" id="KW-1185">Reference proteome</keyword>
<dbReference type="PANTHER" id="PTHR35342:SF5">
    <property type="entry name" value="TRICARBOXYLIC TRANSPORT PROTEIN"/>
    <property type="match status" value="1"/>
</dbReference>
<feature type="transmembrane region" description="Helical" evidence="1">
    <location>
        <begin position="345"/>
        <end position="368"/>
    </location>
</feature>
<accession>A0A974BLA7</accession>
<dbReference type="Pfam" id="PF01970">
    <property type="entry name" value="TctA"/>
    <property type="match status" value="1"/>
</dbReference>
<organism evidence="3 4">
    <name type="scientific">Sedimentibacter hydroxybenzoicus DSM 7310</name>
    <dbReference type="NCBI Taxonomy" id="1123245"/>
    <lineage>
        <taxon>Bacteria</taxon>
        <taxon>Bacillati</taxon>
        <taxon>Bacillota</taxon>
        <taxon>Tissierellia</taxon>
        <taxon>Sedimentibacter</taxon>
    </lineage>
</organism>
<dbReference type="RefSeq" id="WP_179238525.1">
    <property type="nucleotide sequence ID" value="NZ_JACBNQ010000013.1"/>
</dbReference>
<keyword evidence="1" id="KW-1133">Transmembrane helix</keyword>
<feature type="transmembrane region" description="Helical" evidence="1">
    <location>
        <begin position="454"/>
        <end position="477"/>
    </location>
</feature>
<feature type="transmembrane region" description="Helical" evidence="1">
    <location>
        <begin position="6"/>
        <end position="25"/>
    </location>
</feature>
<keyword evidence="1" id="KW-0812">Transmembrane</keyword>
<evidence type="ECO:0000313" key="4">
    <source>
        <dbReference type="Proteomes" id="UP000611629"/>
    </source>
</evidence>
<evidence type="ECO:0000313" key="3">
    <source>
        <dbReference type="EMBL" id="NYB74822.1"/>
    </source>
</evidence>
<feature type="transmembrane region" description="Helical" evidence="1">
    <location>
        <begin position="99"/>
        <end position="124"/>
    </location>
</feature>